<reference evidence="1 2" key="1">
    <citation type="submission" date="2014-04" db="EMBL/GenBank/DDBJ databases">
        <authorList>
            <consortium name="DOE Joint Genome Institute"/>
            <person name="Kuo A."/>
            <person name="Tarkka M."/>
            <person name="Buscot F."/>
            <person name="Kohler A."/>
            <person name="Nagy L.G."/>
            <person name="Floudas D."/>
            <person name="Copeland A."/>
            <person name="Barry K.W."/>
            <person name="Cichocki N."/>
            <person name="Veneault-Fourrey C."/>
            <person name="LaButti K."/>
            <person name="Lindquist E.A."/>
            <person name="Lipzen A."/>
            <person name="Lundell T."/>
            <person name="Morin E."/>
            <person name="Murat C."/>
            <person name="Sun H."/>
            <person name="Tunlid A."/>
            <person name="Henrissat B."/>
            <person name="Grigoriev I.V."/>
            <person name="Hibbett D.S."/>
            <person name="Martin F."/>
            <person name="Nordberg H.P."/>
            <person name="Cantor M.N."/>
            <person name="Hua S.X."/>
        </authorList>
    </citation>
    <scope>NUCLEOTIDE SEQUENCE [LARGE SCALE GENOMIC DNA]</scope>
    <source>
        <strain evidence="1 2">F 1598</strain>
    </source>
</reference>
<organism evidence="1 2">
    <name type="scientific">Piloderma croceum (strain F 1598)</name>
    <dbReference type="NCBI Taxonomy" id="765440"/>
    <lineage>
        <taxon>Eukaryota</taxon>
        <taxon>Fungi</taxon>
        <taxon>Dikarya</taxon>
        <taxon>Basidiomycota</taxon>
        <taxon>Agaricomycotina</taxon>
        <taxon>Agaricomycetes</taxon>
        <taxon>Agaricomycetidae</taxon>
        <taxon>Atheliales</taxon>
        <taxon>Atheliaceae</taxon>
        <taxon>Piloderma</taxon>
    </lineage>
</organism>
<proteinExistence type="predicted"/>
<evidence type="ECO:0000313" key="2">
    <source>
        <dbReference type="Proteomes" id="UP000054166"/>
    </source>
</evidence>
<sequence length="95" mass="10522">MHRLIFEGIADLDILRRASSAAAVYNSSEREKAPKCLPGTREDVLAILSPQRRSPSSLLVEGLGRFWQISYGAEHGRSLCCSGDASCRLLFQKTR</sequence>
<name>A0A0C3F0V6_PILCF</name>
<dbReference type="Proteomes" id="UP000054166">
    <property type="component" value="Unassembled WGS sequence"/>
</dbReference>
<dbReference type="EMBL" id="KN833074">
    <property type="protein sequence ID" value="KIM73784.1"/>
    <property type="molecule type" value="Genomic_DNA"/>
</dbReference>
<accession>A0A0C3F0V6</accession>
<dbReference type="InParanoid" id="A0A0C3F0V6"/>
<gene>
    <name evidence="1" type="ORF">PILCRDRAFT_720891</name>
</gene>
<dbReference type="HOGENOM" id="CLU_2373556_0_0_1"/>
<dbReference type="AlphaFoldDB" id="A0A0C3F0V6"/>
<protein>
    <submittedName>
        <fullName evidence="1">Uncharacterized protein</fullName>
    </submittedName>
</protein>
<dbReference type="OrthoDB" id="2928561at2759"/>
<reference evidence="2" key="2">
    <citation type="submission" date="2015-01" db="EMBL/GenBank/DDBJ databases">
        <title>Evolutionary Origins and Diversification of the Mycorrhizal Mutualists.</title>
        <authorList>
            <consortium name="DOE Joint Genome Institute"/>
            <consortium name="Mycorrhizal Genomics Consortium"/>
            <person name="Kohler A."/>
            <person name="Kuo A."/>
            <person name="Nagy L.G."/>
            <person name="Floudas D."/>
            <person name="Copeland A."/>
            <person name="Barry K.W."/>
            <person name="Cichocki N."/>
            <person name="Veneault-Fourrey C."/>
            <person name="LaButti K."/>
            <person name="Lindquist E.A."/>
            <person name="Lipzen A."/>
            <person name="Lundell T."/>
            <person name="Morin E."/>
            <person name="Murat C."/>
            <person name="Riley R."/>
            <person name="Ohm R."/>
            <person name="Sun H."/>
            <person name="Tunlid A."/>
            <person name="Henrissat B."/>
            <person name="Grigoriev I.V."/>
            <person name="Hibbett D.S."/>
            <person name="Martin F."/>
        </authorList>
    </citation>
    <scope>NUCLEOTIDE SEQUENCE [LARGE SCALE GENOMIC DNA]</scope>
    <source>
        <strain evidence="2">F 1598</strain>
    </source>
</reference>
<keyword evidence="2" id="KW-1185">Reference proteome</keyword>
<evidence type="ECO:0000313" key="1">
    <source>
        <dbReference type="EMBL" id="KIM73784.1"/>
    </source>
</evidence>